<feature type="transmembrane region" description="Helical" evidence="14">
    <location>
        <begin position="12"/>
        <end position="31"/>
    </location>
</feature>
<keyword evidence="4 12" id="KW-0805">Transcription regulation</keyword>
<evidence type="ECO:0000256" key="14">
    <source>
        <dbReference type="SAM" id="Phobius"/>
    </source>
</evidence>
<dbReference type="GO" id="GO:0030154">
    <property type="term" value="P:cell differentiation"/>
    <property type="evidence" value="ECO:0007669"/>
    <property type="project" value="UniProtKB-ARBA"/>
</dbReference>
<dbReference type="Proteomes" id="UP000095282">
    <property type="component" value="Unplaced"/>
</dbReference>
<reference evidence="18" key="1">
    <citation type="submission" date="2016-11" db="UniProtKB">
        <authorList>
            <consortium name="WormBaseParasite"/>
        </authorList>
    </citation>
    <scope>IDENTIFICATION</scope>
</reference>
<dbReference type="Pfam" id="PF02376">
    <property type="entry name" value="CUT"/>
    <property type="match status" value="3"/>
</dbReference>
<dbReference type="PROSITE" id="PS00027">
    <property type="entry name" value="HOMEOBOX_1"/>
    <property type="match status" value="1"/>
</dbReference>
<dbReference type="SUPFAM" id="SSF47413">
    <property type="entry name" value="lambda repressor-like DNA-binding domains"/>
    <property type="match status" value="3"/>
</dbReference>
<dbReference type="PANTHER" id="PTHR14043:SF2">
    <property type="entry name" value="HOMEOBOX PROTEIN CUT"/>
    <property type="match status" value="1"/>
</dbReference>
<keyword evidence="14" id="KW-0472">Membrane</keyword>
<comment type="similarity">
    <text evidence="2 12">Belongs to the CUT homeobox family.</text>
</comment>
<sequence length="933" mass="105028">MMAKKQRASAKCFAFIYIYCLHWCLVSSFYWCIICSYCILRISPCYYFYISVVHSGDEVISAIVNGSHSRIVETVGNRIGVEEATKYRQKNTDLDLIVRIHEAKEKQGKPIEQELKFEDPNIDVLTYLKNQKAREAGRKEKLSESTERLASRASNQPTDSSKQVTKLGTHTITTTALPSPNLLNRLSNGSSLSKNELRMDEDTKLSAVLNLKRFSSSPLKPTDIKSTEEQKAEQETIEKMQNRIQANVQALNGHALNTTEIASNCKRLMIAYNIGQRLFAKHVMNQVVKSQGSLSELLSKPRHWNKLTDKGREAFRRIYGWISDDEAINLLCSLSPRRVWPADQNIEHPKAETLLDLSEPTMIKEEPVTSFDILSKVDPTLDSPESLKSSSDTSLIGNSQGVTPLRASRWRHDDISKEKILSILQTELKKIEEETTADKNSVPKPGTPHNRRVSVSTPCDSSALPAKIRPSAVELLLKQRMAIGLLPLTQAQYDKYTTLDTELLVKQIKEFLTSNSISQRQFGEHILGLSQGSVSDLLARPKSWAQLTLKGREPFIRMKLFMDDVSENEDIDDKQPKITICEADSDLAKTLASILSSVQNESTSETGICQNIKLEPLSEIDLIMEKESVSSPNDLVKYVNSDGEEILDTLEIVYRVKGILEENGISPRVFGDEYLNCTPALCADLMIRTKSFETAKANEKVMFNKMKNFLSDPSAIPVLIRKEEGKDSIQDKLDSLFRETPRPVKRKASSDFEDYEPNGKKPIQRTVITDYQKDTLRFVFVNELHPSNELCEQIALKLDMSLRTVQNWFHNHRTRSKAREKEGKIYSDALPNGTTEKSATWKEELQKMLDEAPAITNQWAPDYQPRAGSVKSSKSVDSPNNNNYDPPVFTFDKPVVTPTNNVKKISSGGQLDKVVARMRQLAEGRIAAAAGSS</sequence>
<feature type="region of interest" description="Disordered" evidence="13">
    <location>
        <begin position="135"/>
        <end position="198"/>
    </location>
</feature>
<feature type="compositionally biased region" description="Low complexity" evidence="13">
    <location>
        <begin position="177"/>
        <end position="194"/>
    </location>
</feature>
<feature type="compositionally biased region" description="Polar residues" evidence="13">
    <location>
        <begin position="870"/>
        <end position="883"/>
    </location>
</feature>
<dbReference type="Gene3D" id="1.10.260.40">
    <property type="entry name" value="lambda repressor-like DNA-binding domains"/>
    <property type="match status" value="3"/>
</dbReference>
<dbReference type="WBParaSite" id="Csp11.Scaffold629.g9454.t1">
    <property type="protein sequence ID" value="Csp11.Scaffold629.g9454.t1"/>
    <property type="gene ID" value="Csp11.Scaffold629.g9454"/>
</dbReference>
<evidence type="ECO:0000313" key="17">
    <source>
        <dbReference type="Proteomes" id="UP000095282"/>
    </source>
</evidence>
<evidence type="ECO:0000259" key="16">
    <source>
        <dbReference type="PROSITE" id="PS51042"/>
    </source>
</evidence>
<feature type="domain" description="CUT" evidence="16">
    <location>
        <begin position="247"/>
        <end position="337"/>
    </location>
</feature>
<evidence type="ECO:0000256" key="2">
    <source>
        <dbReference type="ARBA" id="ARBA00008190"/>
    </source>
</evidence>
<dbReference type="InterPro" id="IPR017970">
    <property type="entry name" value="Homeobox_CS"/>
</dbReference>
<evidence type="ECO:0000256" key="11">
    <source>
        <dbReference type="RuleBase" id="RU000682"/>
    </source>
</evidence>
<evidence type="ECO:0000256" key="3">
    <source>
        <dbReference type="ARBA" id="ARBA00022737"/>
    </source>
</evidence>
<name>A0A1I7UHR2_9PELO</name>
<dbReference type="AlphaFoldDB" id="A0A1I7UHR2"/>
<keyword evidence="5" id="KW-0175">Coiled coil</keyword>
<dbReference type="eggNOG" id="KOG2252">
    <property type="taxonomic scope" value="Eukaryota"/>
</dbReference>
<evidence type="ECO:0000256" key="8">
    <source>
        <dbReference type="ARBA" id="ARBA00023163"/>
    </source>
</evidence>
<dbReference type="CDD" id="cd00086">
    <property type="entry name" value="homeodomain"/>
    <property type="match status" value="1"/>
</dbReference>
<feature type="DNA-binding region" description="Homeobox" evidence="10">
    <location>
        <begin position="761"/>
        <end position="820"/>
    </location>
</feature>
<dbReference type="GO" id="GO:0005634">
    <property type="term" value="C:nucleus"/>
    <property type="evidence" value="ECO:0007669"/>
    <property type="project" value="UniProtKB-SubCell"/>
</dbReference>
<evidence type="ECO:0000256" key="4">
    <source>
        <dbReference type="ARBA" id="ARBA00023015"/>
    </source>
</evidence>
<keyword evidence="3" id="KW-0677">Repeat</keyword>
<dbReference type="SUPFAM" id="SSF46689">
    <property type="entry name" value="Homeodomain-like"/>
    <property type="match status" value="1"/>
</dbReference>
<feature type="domain" description="CUT" evidence="16">
    <location>
        <begin position="638"/>
        <end position="725"/>
    </location>
</feature>
<keyword evidence="9 10" id="KW-0539">Nucleus</keyword>
<evidence type="ECO:0000256" key="5">
    <source>
        <dbReference type="ARBA" id="ARBA00023054"/>
    </source>
</evidence>
<keyword evidence="6 10" id="KW-0238">DNA-binding</keyword>
<keyword evidence="8 12" id="KW-0804">Transcription</keyword>
<feature type="compositionally biased region" description="Polar residues" evidence="13">
    <location>
        <begin position="152"/>
        <end position="176"/>
    </location>
</feature>
<evidence type="ECO:0000256" key="6">
    <source>
        <dbReference type="ARBA" id="ARBA00023125"/>
    </source>
</evidence>
<evidence type="ECO:0000259" key="15">
    <source>
        <dbReference type="PROSITE" id="PS50071"/>
    </source>
</evidence>
<feature type="region of interest" description="Disordered" evidence="13">
    <location>
        <begin position="433"/>
        <end position="460"/>
    </location>
</feature>
<proteinExistence type="inferred from homology"/>
<dbReference type="Gene3D" id="1.10.10.60">
    <property type="entry name" value="Homeodomain-like"/>
    <property type="match status" value="1"/>
</dbReference>
<evidence type="ECO:0000313" key="18">
    <source>
        <dbReference type="WBParaSite" id="Csp11.Scaffold629.g9454.t1"/>
    </source>
</evidence>
<dbReference type="InterPro" id="IPR001356">
    <property type="entry name" value="HD"/>
</dbReference>
<protein>
    <recommendedName>
        <fullName evidence="12">Homeobox protein cut-like</fullName>
    </recommendedName>
</protein>
<keyword evidence="14" id="KW-0812">Transmembrane</keyword>
<dbReference type="GO" id="GO:0003677">
    <property type="term" value="F:DNA binding"/>
    <property type="evidence" value="ECO:0007669"/>
    <property type="project" value="UniProtKB-UniRule"/>
</dbReference>
<accession>A0A1I7UHR2</accession>
<dbReference type="GO" id="GO:0000981">
    <property type="term" value="F:DNA-binding transcription factor activity, RNA polymerase II-specific"/>
    <property type="evidence" value="ECO:0007669"/>
    <property type="project" value="InterPro"/>
</dbReference>
<feature type="domain" description="CUT" evidence="16">
    <location>
        <begin position="490"/>
        <end position="577"/>
    </location>
</feature>
<dbReference type="Pfam" id="PF00046">
    <property type="entry name" value="Homeodomain"/>
    <property type="match status" value="1"/>
</dbReference>
<dbReference type="PANTHER" id="PTHR14043">
    <property type="entry name" value="CCAAT DISPLACEMENT PROTEIN-RELATED"/>
    <property type="match status" value="1"/>
</dbReference>
<dbReference type="InterPro" id="IPR003350">
    <property type="entry name" value="CUT_dom"/>
</dbReference>
<keyword evidence="17" id="KW-1185">Reference proteome</keyword>
<organism evidence="17 18">
    <name type="scientific">Caenorhabditis tropicalis</name>
    <dbReference type="NCBI Taxonomy" id="1561998"/>
    <lineage>
        <taxon>Eukaryota</taxon>
        <taxon>Metazoa</taxon>
        <taxon>Ecdysozoa</taxon>
        <taxon>Nematoda</taxon>
        <taxon>Chromadorea</taxon>
        <taxon>Rhabditida</taxon>
        <taxon>Rhabditina</taxon>
        <taxon>Rhabditomorpha</taxon>
        <taxon>Rhabditoidea</taxon>
        <taxon>Rhabditidae</taxon>
        <taxon>Peloderinae</taxon>
        <taxon>Caenorhabditis</taxon>
    </lineage>
</organism>
<comment type="subcellular location">
    <subcellularLocation>
        <location evidence="1 10 11">Nucleus</location>
    </subcellularLocation>
</comment>
<dbReference type="InterPro" id="IPR009057">
    <property type="entry name" value="Homeodomain-like_sf"/>
</dbReference>
<evidence type="ECO:0000256" key="13">
    <source>
        <dbReference type="SAM" id="MobiDB-lite"/>
    </source>
</evidence>
<evidence type="ECO:0000256" key="9">
    <source>
        <dbReference type="ARBA" id="ARBA00023242"/>
    </source>
</evidence>
<feature type="region of interest" description="Disordered" evidence="13">
    <location>
        <begin position="861"/>
        <end position="883"/>
    </location>
</feature>
<evidence type="ECO:0000256" key="7">
    <source>
        <dbReference type="ARBA" id="ARBA00023155"/>
    </source>
</evidence>
<dbReference type="eggNOG" id="KOG0963">
    <property type="taxonomic scope" value="Eukaryota"/>
</dbReference>
<dbReference type="SMART" id="SM00389">
    <property type="entry name" value="HOX"/>
    <property type="match status" value="1"/>
</dbReference>
<dbReference type="InterPro" id="IPR010982">
    <property type="entry name" value="Lambda_DNA-bd_dom_sf"/>
</dbReference>
<evidence type="ECO:0000256" key="10">
    <source>
        <dbReference type="PROSITE-ProRule" id="PRU00108"/>
    </source>
</evidence>
<evidence type="ECO:0000256" key="12">
    <source>
        <dbReference type="RuleBase" id="RU361129"/>
    </source>
</evidence>
<keyword evidence="7 10" id="KW-0371">Homeobox</keyword>
<dbReference type="PROSITE" id="PS50071">
    <property type="entry name" value="HOMEOBOX_2"/>
    <property type="match status" value="1"/>
</dbReference>
<keyword evidence="14" id="KW-1133">Transmembrane helix</keyword>
<evidence type="ECO:0000256" key="1">
    <source>
        <dbReference type="ARBA" id="ARBA00004123"/>
    </source>
</evidence>
<dbReference type="SMART" id="SM01109">
    <property type="entry name" value="CUT"/>
    <property type="match status" value="3"/>
</dbReference>
<dbReference type="PROSITE" id="PS51042">
    <property type="entry name" value="CUT"/>
    <property type="match status" value="3"/>
</dbReference>
<feature type="compositionally biased region" description="Basic and acidic residues" evidence="13">
    <location>
        <begin position="135"/>
        <end position="150"/>
    </location>
</feature>
<feature type="domain" description="Homeobox" evidence="15">
    <location>
        <begin position="759"/>
        <end position="819"/>
    </location>
</feature>
<dbReference type="STRING" id="1561998.A0A1I7UHR2"/>